<evidence type="ECO:0000313" key="2">
    <source>
        <dbReference type="EMBL" id="CAH0535748.1"/>
    </source>
</evidence>
<organism evidence="2 3">
    <name type="scientific">Vibrio stylophorae</name>
    <dbReference type="NCBI Taxonomy" id="659351"/>
    <lineage>
        <taxon>Bacteria</taxon>
        <taxon>Pseudomonadati</taxon>
        <taxon>Pseudomonadota</taxon>
        <taxon>Gammaproteobacteria</taxon>
        <taxon>Vibrionales</taxon>
        <taxon>Vibrionaceae</taxon>
        <taxon>Vibrio</taxon>
    </lineage>
</organism>
<accession>A0ABM8ZY13</accession>
<sequence length="136" mass="15220">MTPEKITTNFSRCMDWQERYQYLIELGQRFATMDATDCTQNKRIDGCQSQVWLDCQLNAQGQVAVRATSDAAIVRGLLALVIIAYDGQTPAQAMQWPMAQWLSSLGLAQHLSPSRTQGLYAVIEALHQQLAKMTQA</sequence>
<dbReference type="PANTHER" id="PTHR43597:SF3">
    <property type="entry name" value="CYSTEINE DESULFURATION PROTEIN SUFE"/>
    <property type="match status" value="1"/>
</dbReference>
<dbReference type="Proteomes" id="UP000838672">
    <property type="component" value="Unassembled WGS sequence"/>
</dbReference>
<keyword evidence="3" id="KW-1185">Reference proteome</keyword>
<feature type="domain" description="Fe-S metabolism associated" evidence="1">
    <location>
        <begin position="8"/>
        <end position="128"/>
    </location>
</feature>
<dbReference type="Gene3D" id="3.90.1010.10">
    <property type="match status" value="1"/>
</dbReference>
<dbReference type="SUPFAM" id="SSF82649">
    <property type="entry name" value="SufE/NifU"/>
    <property type="match status" value="1"/>
</dbReference>
<dbReference type="RefSeq" id="WP_237468604.1">
    <property type="nucleotide sequence ID" value="NZ_CAKLDI010000002.1"/>
</dbReference>
<gene>
    <name evidence="2" type="primary">sufE</name>
    <name evidence="2" type="ORF">VST7929_03222</name>
</gene>
<dbReference type="Pfam" id="PF02657">
    <property type="entry name" value="SufE"/>
    <property type="match status" value="1"/>
</dbReference>
<dbReference type="InterPro" id="IPR003808">
    <property type="entry name" value="Fe-S_metab-assoc_dom"/>
</dbReference>
<reference evidence="2" key="1">
    <citation type="submission" date="2021-11" db="EMBL/GenBank/DDBJ databases">
        <authorList>
            <person name="Rodrigo-Torres L."/>
            <person name="Arahal R. D."/>
            <person name="Lucena T."/>
        </authorList>
    </citation>
    <scope>NUCLEOTIDE SEQUENCE</scope>
    <source>
        <strain evidence="2">CECT 7929</strain>
    </source>
</reference>
<comment type="caution">
    <text evidence="2">The sequence shown here is derived from an EMBL/GenBank/DDBJ whole genome shotgun (WGS) entry which is preliminary data.</text>
</comment>
<name>A0ABM8ZY13_9VIBR</name>
<protein>
    <submittedName>
        <fullName evidence="2">Cysteine desulfuration protein SufE</fullName>
    </submittedName>
</protein>
<dbReference type="EMBL" id="CAKLDI010000002">
    <property type="protein sequence ID" value="CAH0535748.1"/>
    <property type="molecule type" value="Genomic_DNA"/>
</dbReference>
<evidence type="ECO:0000259" key="1">
    <source>
        <dbReference type="Pfam" id="PF02657"/>
    </source>
</evidence>
<proteinExistence type="predicted"/>
<dbReference type="PANTHER" id="PTHR43597">
    <property type="entry name" value="SULFUR ACCEPTOR PROTEIN CSDE"/>
    <property type="match status" value="1"/>
</dbReference>
<evidence type="ECO:0000313" key="3">
    <source>
        <dbReference type="Proteomes" id="UP000838672"/>
    </source>
</evidence>